<dbReference type="AlphaFoldDB" id="A0A317CFK1"/>
<dbReference type="InterPro" id="IPR036291">
    <property type="entry name" value="NAD(P)-bd_dom_sf"/>
</dbReference>
<accession>A0A317CFK1</accession>
<dbReference type="Pfam" id="PF00106">
    <property type="entry name" value="adh_short"/>
    <property type="match status" value="1"/>
</dbReference>
<dbReference type="Proteomes" id="UP000245539">
    <property type="component" value="Unassembled WGS sequence"/>
</dbReference>
<gene>
    <name evidence="3" type="ORF">DKW60_10665</name>
</gene>
<organism evidence="3 4">
    <name type="scientific">Leucothrix pacifica</name>
    <dbReference type="NCBI Taxonomy" id="1247513"/>
    <lineage>
        <taxon>Bacteria</taxon>
        <taxon>Pseudomonadati</taxon>
        <taxon>Pseudomonadota</taxon>
        <taxon>Gammaproteobacteria</taxon>
        <taxon>Thiotrichales</taxon>
        <taxon>Thiotrichaceae</taxon>
        <taxon>Leucothrix</taxon>
    </lineage>
</organism>
<dbReference type="EMBL" id="QGKM01000027">
    <property type="protein sequence ID" value="PWQ97187.1"/>
    <property type="molecule type" value="Genomic_DNA"/>
</dbReference>
<keyword evidence="2" id="KW-0560">Oxidoreductase</keyword>
<dbReference type="PANTHER" id="PTHR42901:SF1">
    <property type="entry name" value="ALCOHOL DEHYDROGENASE"/>
    <property type="match status" value="1"/>
</dbReference>
<name>A0A317CFK1_9GAMM</name>
<dbReference type="InterPro" id="IPR002347">
    <property type="entry name" value="SDR_fam"/>
</dbReference>
<dbReference type="RefSeq" id="WP_109837645.1">
    <property type="nucleotide sequence ID" value="NZ_QGKM01000027.1"/>
</dbReference>
<reference evidence="3 4" key="1">
    <citation type="submission" date="2018-05" db="EMBL/GenBank/DDBJ databases">
        <title>Leucothrix arctica sp. nov., isolated from Arctic seawater.</title>
        <authorList>
            <person name="Choi A."/>
            <person name="Baek K."/>
        </authorList>
    </citation>
    <scope>NUCLEOTIDE SEQUENCE [LARGE SCALE GENOMIC DNA]</scope>
    <source>
        <strain evidence="3 4">JCM 18388</strain>
    </source>
</reference>
<dbReference type="GO" id="GO:0016491">
    <property type="term" value="F:oxidoreductase activity"/>
    <property type="evidence" value="ECO:0007669"/>
    <property type="project" value="UniProtKB-KW"/>
</dbReference>
<keyword evidence="4" id="KW-1185">Reference proteome</keyword>
<evidence type="ECO:0000313" key="4">
    <source>
        <dbReference type="Proteomes" id="UP000245539"/>
    </source>
</evidence>
<evidence type="ECO:0000256" key="1">
    <source>
        <dbReference type="ARBA" id="ARBA00006484"/>
    </source>
</evidence>
<comment type="similarity">
    <text evidence="1">Belongs to the short-chain dehydrogenases/reductases (SDR) family.</text>
</comment>
<evidence type="ECO:0000256" key="2">
    <source>
        <dbReference type="ARBA" id="ARBA00023002"/>
    </source>
</evidence>
<dbReference type="SUPFAM" id="SSF51735">
    <property type="entry name" value="NAD(P)-binding Rossmann-fold domains"/>
    <property type="match status" value="1"/>
</dbReference>
<dbReference type="OrthoDB" id="9790785at2"/>
<dbReference type="PRINTS" id="PR00081">
    <property type="entry name" value="GDHRDH"/>
</dbReference>
<comment type="caution">
    <text evidence="3">The sequence shown here is derived from an EMBL/GenBank/DDBJ whole genome shotgun (WGS) entry which is preliminary data.</text>
</comment>
<dbReference type="Gene3D" id="3.40.50.720">
    <property type="entry name" value="NAD(P)-binding Rossmann-like Domain"/>
    <property type="match status" value="1"/>
</dbReference>
<evidence type="ECO:0000313" key="3">
    <source>
        <dbReference type="EMBL" id="PWQ97187.1"/>
    </source>
</evidence>
<proteinExistence type="inferred from homology"/>
<sequence>MSESLLNFVPSAGALDGRKILVTGAGAGIGRAIAKAYASFGATVVLLGKTIPELEVVYDEITEAGGPEPAIYPLDMTGATAHDYEEMSRILNEQLEGLDGLVLNAAWLPGFVPFEQYDLEMWQKVMTIDLTANYLITQACLPMLCASEHGSIIHSAHTMNRAYAGAFGVAKAGMAAMMSIVADEYDNPDRFVRVNTIDSGPLRTQMRKLNYPGENTDSLAEPEAVIGPYIYFMSDDAGTRTGEAIAFGKVDADFVWPGIKVESA</sequence>
<dbReference type="PANTHER" id="PTHR42901">
    <property type="entry name" value="ALCOHOL DEHYDROGENASE"/>
    <property type="match status" value="1"/>
</dbReference>
<protein>
    <submittedName>
        <fullName evidence="3">3-oxoacyl-ACP reductase</fullName>
    </submittedName>
</protein>